<accession>A0AAV5J266</accession>
<evidence type="ECO:0000313" key="3">
    <source>
        <dbReference type="EMBL" id="GKV06970.1"/>
    </source>
</evidence>
<gene>
    <name evidence="3" type="ORF">SLEP1_g18785</name>
</gene>
<organism evidence="3 4">
    <name type="scientific">Rubroshorea leprosula</name>
    <dbReference type="NCBI Taxonomy" id="152421"/>
    <lineage>
        <taxon>Eukaryota</taxon>
        <taxon>Viridiplantae</taxon>
        <taxon>Streptophyta</taxon>
        <taxon>Embryophyta</taxon>
        <taxon>Tracheophyta</taxon>
        <taxon>Spermatophyta</taxon>
        <taxon>Magnoliopsida</taxon>
        <taxon>eudicotyledons</taxon>
        <taxon>Gunneridae</taxon>
        <taxon>Pentapetalae</taxon>
        <taxon>rosids</taxon>
        <taxon>malvids</taxon>
        <taxon>Malvales</taxon>
        <taxon>Dipterocarpaceae</taxon>
        <taxon>Rubroshorea</taxon>
    </lineage>
</organism>
<evidence type="ECO:0000256" key="1">
    <source>
        <dbReference type="SAM" id="MobiDB-lite"/>
    </source>
</evidence>
<evidence type="ECO:0000313" key="4">
    <source>
        <dbReference type="Proteomes" id="UP001054252"/>
    </source>
</evidence>
<protein>
    <submittedName>
        <fullName evidence="3">Uncharacterized protein</fullName>
    </submittedName>
</protein>
<proteinExistence type="predicted"/>
<dbReference type="AlphaFoldDB" id="A0AAV5J266"/>
<reference evidence="3 4" key="1">
    <citation type="journal article" date="2021" name="Commun. Biol.">
        <title>The genome of Shorea leprosula (Dipterocarpaceae) highlights the ecological relevance of drought in aseasonal tropical rainforests.</title>
        <authorList>
            <person name="Ng K.K.S."/>
            <person name="Kobayashi M.J."/>
            <person name="Fawcett J.A."/>
            <person name="Hatakeyama M."/>
            <person name="Paape T."/>
            <person name="Ng C.H."/>
            <person name="Ang C.C."/>
            <person name="Tnah L.H."/>
            <person name="Lee C.T."/>
            <person name="Nishiyama T."/>
            <person name="Sese J."/>
            <person name="O'Brien M.J."/>
            <person name="Copetti D."/>
            <person name="Mohd Noor M.I."/>
            <person name="Ong R.C."/>
            <person name="Putra M."/>
            <person name="Sireger I.Z."/>
            <person name="Indrioko S."/>
            <person name="Kosugi Y."/>
            <person name="Izuno A."/>
            <person name="Isagi Y."/>
            <person name="Lee S.L."/>
            <person name="Shimizu K.K."/>
        </authorList>
    </citation>
    <scope>NUCLEOTIDE SEQUENCE [LARGE SCALE GENOMIC DNA]</scope>
    <source>
        <strain evidence="3">214</strain>
    </source>
</reference>
<evidence type="ECO:0000256" key="2">
    <source>
        <dbReference type="SAM" id="SignalP"/>
    </source>
</evidence>
<dbReference type="Proteomes" id="UP001054252">
    <property type="component" value="Unassembled WGS sequence"/>
</dbReference>
<feature type="region of interest" description="Disordered" evidence="1">
    <location>
        <begin position="201"/>
        <end position="234"/>
    </location>
</feature>
<sequence length="368" mass="40692">MLMILLAIMSALTFMHNAKDAYTVESGASQVISSKKLASGKRKSIAKPSKNEVHKFGASLASKQIKVNTSTPHKAKMPKENEEKTRVCIDELSLHSQYKLSIIVDLTKIIILSFKAIEAKNVEVLMQNMDEASAKNMDEASAKNIEEALAKPGVHRKIITGEADEPSLLDNILGLIDDIFDWNDFASFVAKVQQKRTKESVASPWKSTMVATNEDKGKKVADEPNPKSSNDSDKKVALEKGVPYLVVASKDSIPSKDEINVDEPTMSISKKAVSCGKIMSEDEPFSVLAKLSDIDNMHNKAKKVITKDAFINLYVAVRHMEVTPFVEMDEEFFHLCKDAIDDAKSINFEVGAIQANEGVPWQRQIQHG</sequence>
<name>A0AAV5J266_9ROSI</name>
<keyword evidence="4" id="KW-1185">Reference proteome</keyword>
<keyword evidence="2" id="KW-0732">Signal</keyword>
<comment type="caution">
    <text evidence="3">The sequence shown here is derived from an EMBL/GenBank/DDBJ whole genome shotgun (WGS) entry which is preliminary data.</text>
</comment>
<feature type="signal peptide" evidence="2">
    <location>
        <begin position="1"/>
        <end position="18"/>
    </location>
</feature>
<dbReference type="EMBL" id="BPVZ01000026">
    <property type="protein sequence ID" value="GKV06970.1"/>
    <property type="molecule type" value="Genomic_DNA"/>
</dbReference>
<feature type="chain" id="PRO_5043349431" evidence="2">
    <location>
        <begin position="19"/>
        <end position="368"/>
    </location>
</feature>
<feature type="compositionally biased region" description="Basic and acidic residues" evidence="1">
    <location>
        <begin position="213"/>
        <end position="234"/>
    </location>
</feature>